<dbReference type="GO" id="GO:0009570">
    <property type="term" value="C:chloroplast stroma"/>
    <property type="evidence" value="ECO:0007669"/>
    <property type="project" value="TreeGrafter"/>
</dbReference>
<reference evidence="8" key="1">
    <citation type="submission" date="2021-01" db="EMBL/GenBank/DDBJ databases">
        <authorList>
            <person name="Corre E."/>
            <person name="Pelletier E."/>
            <person name="Niang G."/>
            <person name="Scheremetjew M."/>
            <person name="Finn R."/>
            <person name="Kale V."/>
            <person name="Holt S."/>
            <person name="Cochrane G."/>
            <person name="Meng A."/>
            <person name="Brown T."/>
            <person name="Cohen L."/>
        </authorList>
    </citation>
    <scope>NUCLEOTIDE SEQUENCE</scope>
    <source>
        <strain evidence="8">Clade-D-RCC2572</strain>
    </source>
</reference>
<dbReference type="GO" id="GO:0016121">
    <property type="term" value="P:carotene catabolic process"/>
    <property type="evidence" value="ECO:0007669"/>
    <property type="project" value="TreeGrafter"/>
</dbReference>
<evidence type="ECO:0000256" key="3">
    <source>
        <dbReference type="ARBA" id="ARBA00023002"/>
    </source>
</evidence>
<evidence type="ECO:0000256" key="1">
    <source>
        <dbReference type="ARBA" id="ARBA00006787"/>
    </source>
</evidence>
<feature type="binding site" evidence="7">
    <location>
        <position position="243"/>
    </location>
    <ligand>
        <name>Fe cation</name>
        <dbReference type="ChEBI" id="CHEBI:24875"/>
        <note>catalytic</note>
    </ligand>
</feature>
<feature type="binding site" evidence="7">
    <location>
        <position position="508"/>
    </location>
    <ligand>
        <name>Fe cation</name>
        <dbReference type="ChEBI" id="CHEBI:24875"/>
        <note>catalytic</note>
    </ligand>
</feature>
<accession>A0A7S0KIL4</accession>
<keyword evidence="3" id="KW-0560">Oxidoreductase</keyword>
<comment type="catalytic activity">
    <reaction evidence="6">
        <text>all-trans-zeaxanthin + 2 O2 = 4,9-dimethyldodeca-2,4,6,8,10-pentaenedial + 2 (3R)-hydroxy-beta-ionone</text>
        <dbReference type="Rhea" id="RHEA:26393"/>
        <dbReference type="ChEBI" id="CHEBI:15379"/>
        <dbReference type="ChEBI" id="CHEBI:27547"/>
        <dbReference type="ChEBI" id="CHEBI:53171"/>
        <dbReference type="ChEBI" id="CHEBI:53173"/>
        <dbReference type="EC" id="1.14.99.n4"/>
    </reaction>
</comment>
<dbReference type="AlphaFoldDB" id="A0A7S0KIL4"/>
<sequence length="514" mass="56071">MAPLRAVPPDIAQAIADAPWRGGLEPAPQVDVTNAIVVRGRIPPECAGVVYRAGPGRTRLGSTKYAHWFDGDGYVAKVELCAETNTATCAGRYVETSRWLAQRESDGGNGADDAVGRSGVAVRGAWTQASGLFKNLGKFPTNPSNTSVMVHAGKVLALCEGGVPVEVDAKTLATKGEVVFGPELPMGFSAHSKRDARDGTVYTWGLKKPPFIGLSVAKIDAAGKVTGVADMPFPSTPEFALLHDCAMSENYLTFFICPWVLPPANIAGALSGLKSFGHSFEWTNERDTWMVVMRKSDLSVVHAKYIPRFSSYHVCDSYENGDELSVLVCKLRGDRAGLERNFADMYNAEWSSRHYNNLHELKIDIKTGDVLSDTPVIPANANGEKNPSKMIGMEFPAVSPHTKGQRKPKYVYTLANTDGEHGYFDAFQKLNLETKTAETRLSASGHFPHEAEFIPKANANEEDAGYLVHFEYDARRKAANVVIVDAQRFTDMPVAVIELPFHVPYTFHGTFVQA</sequence>
<evidence type="ECO:0000256" key="7">
    <source>
        <dbReference type="PIRSR" id="PIRSR604294-1"/>
    </source>
</evidence>
<dbReference type="Pfam" id="PF03055">
    <property type="entry name" value="RPE65"/>
    <property type="match status" value="1"/>
</dbReference>
<feature type="binding site" evidence="7">
    <location>
        <position position="313"/>
    </location>
    <ligand>
        <name>Fe cation</name>
        <dbReference type="ChEBI" id="CHEBI:24875"/>
        <note>catalytic</note>
    </ligand>
</feature>
<keyword evidence="2 7" id="KW-0479">Metal-binding</keyword>
<gene>
    <name evidence="8" type="ORF">OMED0929_LOCUS3234</name>
</gene>
<dbReference type="EMBL" id="HBEW01003853">
    <property type="protein sequence ID" value="CAD8581238.1"/>
    <property type="molecule type" value="Transcribed_RNA"/>
</dbReference>
<evidence type="ECO:0000256" key="4">
    <source>
        <dbReference type="ARBA" id="ARBA00023004"/>
    </source>
</evidence>
<organism evidence="8">
    <name type="scientific">Ostreococcus mediterraneus</name>
    <dbReference type="NCBI Taxonomy" id="1486918"/>
    <lineage>
        <taxon>Eukaryota</taxon>
        <taxon>Viridiplantae</taxon>
        <taxon>Chlorophyta</taxon>
        <taxon>Mamiellophyceae</taxon>
        <taxon>Mamiellales</taxon>
        <taxon>Bathycoccaceae</taxon>
        <taxon>Ostreococcus</taxon>
    </lineage>
</organism>
<evidence type="ECO:0000256" key="5">
    <source>
        <dbReference type="ARBA" id="ARBA00039084"/>
    </source>
</evidence>
<dbReference type="GO" id="GO:0046872">
    <property type="term" value="F:metal ion binding"/>
    <property type="evidence" value="ECO:0007669"/>
    <property type="project" value="UniProtKB-KW"/>
</dbReference>
<feature type="binding site" evidence="7">
    <location>
        <position position="191"/>
    </location>
    <ligand>
        <name>Fe cation</name>
        <dbReference type="ChEBI" id="CHEBI:24875"/>
        <note>catalytic</note>
    </ligand>
</feature>
<evidence type="ECO:0000256" key="2">
    <source>
        <dbReference type="ARBA" id="ARBA00022723"/>
    </source>
</evidence>
<evidence type="ECO:0000256" key="6">
    <source>
        <dbReference type="ARBA" id="ARBA00048709"/>
    </source>
</evidence>
<proteinExistence type="inferred from homology"/>
<comment type="similarity">
    <text evidence="1">Belongs to the carotenoid oxygenase family.</text>
</comment>
<dbReference type="PANTHER" id="PTHR10543">
    <property type="entry name" value="BETA-CAROTENE DIOXYGENASE"/>
    <property type="match status" value="1"/>
</dbReference>
<dbReference type="EC" id="1.14.99.n4" evidence="5"/>
<dbReference type="GO" id="GO:0010436">
    <property type="term" value="F:carotenoid dioxygenase activity"/>
    <property type="evidence" value="ECO:0007669"/>
    <property type="project" value="TreeGrafter"/>
</dbReference>
<protein>
    <recommendedName>
        <fullName evidence="5">carotenoid 9,10-dioxygenase</fullName>
        <ecNumber evidence="5">1.14.99.n4</ecNumber>
    </recommendedName>
</protein>
<name>A0A7S0KIL4_9CHLO</name>
<comment type="cofactor">
    <cofactor evidence="7">
        <name>Fe(2+)</name>
        <dbReference type="ChEBI" id="CHEBI:29033"/>
    </cofactor>
    <text evidence="7">Binds 1 Fe(2+) ion per subunit.</text>
</comment>
<dbReference type="InterPro" id="IPR004294">
    <property type="entry name" value="Carotenoid_Oase"/>
</dbReference>
<dbReference type="PANTHER" id="PTHR10543:SF89">
    <property type="entry name" value="CAROTENOID 9,10(9',10')-CLEAVAGE DIOXYGENASE 1"/>
    <property type="match status" value="1"/>
</dbReference>
<evidence type="ECO:0000313" key="8">
    <source>
        <dbReference type="EMBL" id="CAD8581238.1"/>
    </source>
</evidence>
<keyword evidence="4 7" id="KW-0408">Iron</keyword>